<evidence type="ECO:0000313" key="2">
    <source>
        <dbReference type="Proteomes" id="UP000265643"/>
    </source>
</evidence>
<gene>
    <name evidence="1" type="ORF">KGMB01110_27430</name>
</gene>
<accession>A0A391P477</accession>
<dbReference type="RefSeq" id="WP_117602401.1">
    <property type="nucleotide sequence ID" value="NZ_BHGK01000001.1"/>
</dbReference>
<organism evidence="1 2">
    <name type="scientific">Mediterraneibacter butyricigenes</name>
    <dbReference type="NCBI Taxonomy" id="2316025"/>
    <lineage>
        <taxon>Bacteria</taxon>
        <taxon>Bacillati</taxon>
        <taxon>Bacillota</taxon>
        <taxon>Clostridia</taxon>
        <taxon>Lachnospirales</taxon>
        <taxon>Lachnospiraceae</taxon>
        <taxon>Mediterraneibacter</taxon>
    </lineage>
</organism>
<reference evidence="2" key="1">
    <citation type="submission" date="2018-09" db="EMBL/GenBank/DDBJ databases">
        <title>Draft Genome Sequence of Mediterraneibacter sp. KCTC 15684.</title>
        <authorList>
            <person name="Kim J.S."/>
            <person name="Han K.I."/>
            <person name="Suh M.K."/>
            <person name="Lee K.C."/>
            <person name="Eom M.K."/>
            <person name="Lee J.H."/>
            <person name="Park S.H."/>
            <person name="Kang S.W."/>
            <person name="Park J.E."/>
            <person name="Oh B.S."/>
            <person name="Yu S.Y."/>
            <person name="Choi S.H."/>
            <person name="Lee D.H."/>
            <person name="Yoon H."/>
            <person name="Kim B."/>
            <person name="Yang S.J."/>
            <person name="Lee J.S."/>
        </authorList>
    </citation>
    <scope>NUCLEOTIDE SEQUENCE [LARGE SCALE GENOMIC DNA]</scope>
    <source>
        <strain evidence="2">KCTC 15684</strain>
    </source>
</reference>
<comment type="caution">
    <text evidence="1">The sequence shown here is derived from an EMBL/GenBank/DDBJ whole genome shotgun (WGS) entry which is preliminary data.</text>
</comment>
<dbReference type="Proteomes" id="UP000265643">
    <property type="component" value="Unassembled WGS sequence"/>
</dbReference>
<dbReference type="EMBL" id="BHGK01000001">
    <property type="protein sequence ID" value="GCA68307.1"/>
    <property type="molecule type" value="Genomic_DNA"/>
</dbReference>
<sequence length="103" mass="11652">MYEGCPVDLKMEKVVSIDAVFDEEVHCAKVYKYDMEEDFIRLLLEGENLSVISLDAKYECVIGTKTELLSCSGTVKERFQCEAGDMLIFKIENGFYTVSSDGK</sequence>
<protein>
    <submittedName>
        <fullName evidence="1">Uncharacterized protein</fullName>
    </submittedName>
</protein>
<proteinExistence type="predicted"/>
<keyword evidence="2" id="KW-1185">Reference proteome</keyword>
<evidence type="ECO:0000313" key="1">
    <source>
        <dbReference type="EMBL" id="GCA68307.1"/>
    </source>
</evidence>
<dbReference type="AlphaFoldDB" id="A0A391P477"/>
<name>A0A391P477_9FIRM</name>